<sequence>MAKETFTTSSTYKANLEPPPLHLNHPSNRLWLLYNFFYSHHHKAYTIGLCRGDVKHDSCTTCLNYSTTLLTKNCPTPN</sequence>
<dbReference type="InterPro" id="IPR002902">
    <property type="entry name" value="GNK2"/>
</dbReference>
<name>A0A9I9EMB3_CUCME</name>
<dbReference type="Pfam" id="PF01657">
    <property type="entry name" value="Stress-antifung"/>
    <property type="match status" value="1"/>
</dbReference>
<dbReference type="AlphaFoldDB" id="A0A9I9EMB3"/>
<evidence type="ECO:0000256" key="1">
    <source>
        <dbReference type="ARBA" id="ARBA00022729"/>
    </source>
</evidence>
<organism evidence="4">
    <name type="scientific">Cucumis melo</name>
    <name type="common">Muskmelon</name>
    <dbReference type="NCBI Taxonomy" id="3656"/>
    <lineage>
        <taxon>Eukaryota</taxon>
        <taxon>Viridiplantae</taxon>
        <taxon>Streptophyta</taxon>
        <taxon>Embryophyta</taxon>
        <taxon>Tracheophyta</taxon>
        <taxon>Spermatophyta</taxon>
        <taxon>Magnoliopsida</taxon>
        <taxon>eudicotyledons</taxon>
        <taxon>Gunneridae</taxon>
        <taxon>Pentapetalae</taxon>
        <taxon>rosids</taxon>
        <taxon>fabids</taxon>
        <taxon>Cucurbitales</taxon>
        <taxon>Cucurbitaceae</taxon>
        <taxon>Benincaseae</taxon>
        <taxon>Cucumis</taxon>
    </lineage>
</organism>
<dbReference type="EnsemblPlants" id="MELO3C035729.2.1">
    <property type="protein sequence ID" value="MELO3C035729.2.1"/>
    <property type="gene ID" value="MELO3C035729.2"/>
</dbReference>
<reference evidence="4" key="1">
    <citation type="submission" date="2023-03" db="UniProtKB">
        <authorList>
            <consortium name="EnsemblPlants"/>
        </authorList>
    </citation>
    <scope>IDENTIFICATION</scope>
</reference>
<keyword evidence="1" id="KW-0732">Signal</keyword>
<keyword evidence="2" id="KW-0677">Repeat</keyword>
<proteinExistence type="predicted"/>
<dbReference type="Gramene" id="MELO3C035729.2.1">
    <property type="protein sequence ID" value="MELO3C035729.2.1"/>
    <property type="gene ID" value="MELO3C035729.2"/>
</dbReference>
<dbReference type="PANTHER" id="PTHR32099:SF103">
    <property type="entry name" value="GNK2-HOMOLOGOUS DOMAIN-CONTAINING PROTEIN"/>
    <property type="match status" value="1"/>
</dbReference>
<accession>A0A9I9EMB3</accession>
<evidence type="ECO:0000256" key="2">
    <source>
        <dbReference type="ARBA" id="ARBA00022737"/>
    </source>
</evidence>
<dbReference type="PANTHER" id="PTHR32099">
    <property type="entry name" value="CYSTEINE-RICH REPEAT SECRETORY PROTEIN"/>
    <property type="match status" value="1"/>
</dbReference>
<feature type="domain" description="Gnk2-homologous" evidence="3">
    <location>
        <begin position="4"/>
        <end position="76"/>
    </location>
</feature>
<evidence type="ECO:0000313" key="4">
    <source>
        <dbReference type="EnsemblPlants" id="MELO3C035729.2.1"/>
    </source>
</evidence>
<protein>
    <recommendedName>
        <fullName evidence="3">Gnk2-homologous domain-containing protein</fullName>
    </recommendedName>
</protein>
<dbReference type="Gene3D" id="3.30.430.20">
    <property type="entry name" value="Gnk2 domain, C-X8-C-X2-C motif"/>
    <property type="match status" value="1"/>
</dbReference>
<dbReference type="InterPro" id="IPR038408">
    <property type="entry name" value="GNK2_sf"/>
</dbReference>
<evidence type="ECO:0000259" key="3">
    <source>
        <dbReference type="Pfam" id="PF01657"/>
    </source>
</evidence>